<dbReference type="EMBL" id="UZWD01000035">
    <property type="protein sequence ID" value="VDS05714.1"/>
    <property type="molecule type" value="Genomic_DNA"/>
</dbReference>
<dbReference type="SMART" id="SM00849">
    <property type="entry name" value="Lactamase_B"/>
    <property type="match status" value="1"/>
</dbReference>
<evidence type="ECO:0000313" key="4">
    <source>
        <dbReference type="Proteomes" id="UP000268844"/>
    </source>
</evidence>
<proteinExistence type="inferred from homology"/>
<evidence type="ECO:0000259" key="2">
    <source>
        <dbReference type="SMART" id="SM00849"/>
    </source>
</evidence>
<dbReference type="GO" id="GO:0017001">
    <property type="term" value="P:antibiotic catabolic process"/>
    <property type="evidence" value="ECO:0007669"/>
    <property type="project" value="UniProtKB-ARBA"/>
</dbReference>
<dbReference type="PANTHER" id="PTHR42951">
    <property type="entry name" value="METALLO-BETA-LACTAMASE DOMAIN-CONTAINING"/>
    <property type="match status" value="1"/>
</dbReference>
<dbReference type="Pfam" id="PF00753">
    <property type="entry name" value="Lactamase_B"/>
    <property type="match status" value="1"/>
</dbReference>
<dbReference type="InterPro" id="IPR001279">
    <property type="entry name" value="Metallo-B-lactamas"/>
</dbReference>
<dbReference type="AlphaFoldDB" id="A0A447IDZ6"/>
<gene>
    <name evidence="3" type="ORF">DEVEQU_02857</name>
</gene>
<keyword evidence="4" id="KW-1185">Reference proteome</keyword>
<accession>A0A447IDZ6</accession>
<name>A0A447IDZ6_9HYPH</name>
<protein>
    <submittedName>
        <fullName evidence="3">Metallo-beta-lactamase superfamily protein</fullName>
    </submittedName>
</protein>
<reference evidence="3 4" key="1">
    <citation type="submission" date="2018-12" db="EMBL/GenBank/DDBJ databases">
        <authorList>
            <person name="Criscuolo A."/>
        </authorList>
    </citation>
    <scope>NUCLEOTIDE SEQUENCE [LARGE SCALE GENOMIC DNA]</scope>
    <source>
        <strain evidence="3">ACIP1116281</strain>
    </source>
</reference>
<dbReference type="Gene3D" id="3.60.15.10">
    <property type="entry name" value="Ribonuclease Z/Hydroxyacylglutathione hydrolase-like"/>
    <property type="match status" value="1"/>
</dbReference>
<sequence length="322" mass="34651">MPLTIEHRLREAGVERVMLPMGKANPDLQHVNAWRIGPSVLVDTGKDDADTRNAWQQAGGLGGITDIVCTHGHPDHIGLAHHFEAAYGARIQATTLELDAVRLGFNRAPDAKAGLRRKFLLDMGGLRSGASPTTPLGGSPTRPPVAPLTLEDGDRLAFEGGAWRVQLGGGHSPRPALFINDAHDLVITGDQILPDTAPYVGVSFGAPDADPMSDMIAFLNAWTHVNADCIALPGHGAPFTDPGRRARAHLASYERRLARVWAAAERPLTCADLLPSLFRVSAGSPVLDIHYTMAAALLNHLVAADKMQRWRDADGPLLYQQR</sequence>
<organism evidence="3 4">
    <name type="scientific">Devosia equisanguinis</name>
    <dbReference type="NCBI Taxonomy" id="2490941"/>
    <lineage>
        <taxon>Bacteria</taxon>
        <taxon>Pseudomonadati</taxon>
        <taxon>Pseudomonadota</taxon>
        <taxon>Alphaproteobacteria</taxon>
        <taxon>Hyphomicrobiales</taxon>
        <taxon>Devosiaceae</taxon>
        <taxon>Devosia</taxon>
    </lineage>
</organism>
<evidence type="ECO:0000313" key="3">
    <source>
        <dbReference type="EMBL" id="VDS05714.1"/>
    </source>
</evidence>
<dbReference type="InterPro" id="IPR036866">
    <property type="entry name" value="RibonucZ/Hydroxyglut_hydro"/>
</dbReference>
<dbReference type="SUPFAM" id="SSF56281">
    <property type="entry name" value="Metallo-hydrolase/oxidoreductase"/>
    <property type="match status" value="1"/>
</dbReference>
<dbReference type="InterPro" id="IPR050855">
    <property type="entry name" value="NDM-1-like"/>
</dbReference>
<evidence type="ECO:0000256" key="1">
    <source>
        <dbReference type="ARBA" id="ARBA00005250"/>
    </source>
</evidence>
<dbReference type="PANTHER" id="PTHR42951:SF4">
    <property type="entry name" value="ACYL-COENZYME A THIOESTERASE MBLAC2"/>
    <property type="match status" value="1"/>
</dbReference>
<dbReference type="RefSeq" id="WP_164550413.1">
    <property type="nucleotide sequence ID" value="NZ_JBHTMH010000001.1"/>
</dbReference>
<dbReference type="Proteomes" id="UP000268844">
    <property type="component" value="Unassembled WGS sequence"/>
</dbReference>
<feature type="domain" description="Metallo-beta-lactamase" evidence="2">
    <location>
        <begin position="30"/>
        <end position="235"/>
    </location>
</feature>
<comment type="similarity">
    <text evidence="1">Belongs to the metallo-beta-lactamase superfamily. Class-B beta-lactamase family.</text>
</comment>